<keyword evidence="6" id="KW-1185">Reference proteome</keyword>
<dbReference type="InterPro" id="IPR021109">
    <property type="entry name" value="Peptidase_aspartic_dom_sf"/>
</dbReference>
<accession>A0A9J6D8P6</accession>
<dbReference type="Proteomes" id="UP000821866">
    <property type="component" value="Chromosome 8"/>
</dbReference>
<dbReference type="SUPFAM" id="SSF50630">
    <property type="entry name" value="Acid proteases"/>
    <property type="match status" value="1"/>
</dbReference>
<evidence type="ECO:0000313" key="5">
    <source>
        <dbReference type="EMBL" id="KAH8018353.1"/>
    </source>
</evidence>
<dbReference type="VEuPathDB" id="VectorBase:LOC119177016"/>
<organism evidence="5 6">
    <name type="scientific">Rhipicephalus microplus</name>
    <name type="common">Cattle tick</name>
    <name type="synonym">Boophilus microplus</name>
    <dbReference type="NCBI Taxonomy" id="6941"/>
    <lineage>
        <taxon>Eukaryota</taxon>
        <taxon>Metazoa</taxon>
        <taxon>Ecdysozoa</taxon>
        <taxon>Arthropoda</taxon>
        <taxon>Chelicerata</taxon>
        <taxon>Arachnida</taxon>
        <taxon>Acari</taxon>
        <taxon>Parasitiformes</taxon>
        <taxon>Ixodida</taxon>
        <taxon>Ixodoidea</taxon>
        <taxon>Ixodidae</taxon>
        <taxon>Rhipicephalinae</taxon>
        <taxon>Rhipicephalus</taxon>
        <taxon>Boophilus</taxon>
    </lineage>
</organism>
<dbReference type="PROSITE" id="PS51767">
    <property type="entry name" value="PEPTIDASE_A1"/>
    <property type="match status" value="1"/>
</dbReference>
<protein>
    <recommendedName>
        <fullName evidence="4">Peptidase A1 domain-containing protein</fullName>
    </recommendedName>
</protein>
<keyword evidence="3" id="KW-0378">Hydrolase</keyword>
<evidence type="ECO:0000256" key="3">
    <source>
        <dbReference type="RuleBase" id="RU000454"/>
    </source>
</evidence>
<dbReference type="PANTHER" id="PTHR47966:SF51">
    <property type="entry name" value="BETA-SITE APP-CLEAVING ENZYME, ISOFORM A-RELATED"/>
    <property type="match status" value="1"/>
</dbReference>
<dbReference type="PANTHER" id="PTHR47966">
    <property type="entry name" value="BETA-SITE APP-CLEAVING ENZYME, ISOFORM A-RELATED"/>
    <property type="match status" value="1"/>
</dbReference>
<dbReference type="AlphaFoldDB" id="A0A9J6D8P6"/>
<keyword evidence="3" id="KW-0645">Protease</keyword>
<dbReference type="PROSITE" id="PS00141">
    <property type="entry name" value="ASP_PROTEASE"/>
    <property type="match status" value="1"/>
</dbReference>
<dbReference type="InterPro" id="IPR001461">
    <property type="entry name" value="Aspartic_peptidase_A1"/>
</dbReference>
<evidence type="ECO:0000259" key="4">
    <source>
        <dbReference type="PROSITE" id="PS51767"/>
    </source>
</evidence>
<comment type="caution">
    <text evidence="5">The sequence shown here is derived from an EMBL/GenBank/DDBJ whole genome shotgun (WGS) entry which is preliminary data.</text>
</comment>
<dbReference type="InterPro" id="IPR001969">
    <property type="entry name" value="Aspartic_peptidase_AS"/>
</dbReference>
<evidence type="ECO:0000256" key="2">
    <source>
        <dbReference type="PIRSR" id="PIRSR601461-2"/>
    </source>
</evidence>
<dbReference type="FunFam" id="2.40.70.10:FF:000044">
    <property type="entry name" value="Lysosomal aspartic protease"/>
    <property type="match status" value="1"/>
</dbReference>
<sequence>MSPRKLWHRTSNTSFGPKSLKPFRRCISNHQSLRLSRTPPSLLVLRNSVCHMLNLPRHPMSCLQPQLLRRIPTQDLQLHFTVAQTLGGRRIIGPSASPVVSLYTSPATVAEIPLQSTPWAEQWRRRLGRHQGTHGRYDCFDSATYTEHGRPFLISYGSGSVVGKISRDVVALGEYRVRDQYFGEAWTMIGDLFISSKFDGVLGLGYPNIAMMPGLPLFDNMMEQGVVAQPLFSVYIKRNASSNDGGEILFGAIDNDHYEGNISYVPVNVKGYWQFDMDGVQVGYDSSFCHGGCQAIADTGTSAITGPVEEIRRLNEIIGATRASYDLLVVDCGSLRTMPKIAFIIGGKRYVLRPKDYILQWELNGEKTCLSGFMGHDTKNSLWILGDVFLGRYYTVFDRGNDRLGFAEAR</sequence>
<dbReference type="GO" id="GO:0004190">
    <property type="term" value="F:aspartic-type endopeptidase activity"/>
    <property type="evidence" value="ECO:0007669"/>
    <property type="project" value="UniProtKB-KW"/>
</dbReference>
<dbReference type="GO" id="GO:0006508">
    <property type="term" value="P:proteolysis"/>
    <property type="evidence" value="ECO:0007669"/>
    <property type="project" value="UniProtKB-KW"/>
</dbReference>
<dbReference type="Gene3D" id="2.60.40.1960">
    <property type="match status" value="1"/>
</dbReference>
<proteinExistence type="inferred from homology"/>
<feature type="domain" description="Peptidase A1" evidence="4">
    <location>
        <begin position="86"/>
        <end position="407"/>
    </location>
</feature>
<keyword evidence="3" id="KW-0064">Aspartyl protease</keyword>
<name>A0A9J6D8P6_RHIMP</name>
<dbReference type="FunFam" id="2.40.70.10:FF:000008">
    <property type="entry name" value="Cathepsin D"/>
    <property type="match status" value="1"/>
</dbReference>
<dbReference type="Gene3D" id="2.40.70.10">
    <property type="entry name" value="Acid Proteases"/>
    <property type="match status" value="2"/>
</dbReference>
<dbReference type="EMBL" id="JABSTU010000010">
    <property type="protein sequence ID" value="KAH8018353.1"/>
    <property type="molecule type" value="Genomic_DNA"/>
</dbReference>
<gene>
    <name evidence="5" type="ORF">HPB51_003523</name>
</gene>
<reference evidence="5" key="1">
    <citation type="journal article" date="2020" name="Cell">
        <title>Large-Scale Comparative Analyses of Tick Genomes Elucidate Their Genetic Diversity and Vector Capacities.</title>
        <authorList>
            <consortium name="Tick Genome and Microbiome Consortium (TIGMIC)"/>
            <person name="Jia N."/>
            <person name="Wang J."/>
            <person name="Shi W."/>
            <person name="Du L."/>
            <person name="Sun Y."/>
            <person name="Zhan W."/>
            <person name="Jiang J.F."/>
            <person name="Wang Q."/>
            <person name="Zhang B."/>
            <person name="Ji P."/>
            <person name="Bell-Sakyi L."/>
            <person name="Cui X.M."/>
            <person name="Yuan T.T."/>
            <person name="Jiang B.G."/>
            <person name="Yang W.F."/>
            <person name="Lam T.T."/>
            <person name="Chang Q.C."/>
            <person name="Ding S.J."/>
            <person name="Wang X.J."/>
            <person name="Zhu J.G."/>
            <person name="Ruan X.D."/>
            <person name="Zhao L."/>
            <person name="Wei J.T."/>
            <person name="Ye R.Z."/>
            <person name="Que T.C."/>
            <person name="Du C.H."/>
            <person name="Zhou Y.H."/>
            <person name="Cheng J.X."/>
            <person name="Dai P.F."/>
            <person name="Guo W.B."/>
            <person name="Han X.H."/>
            <person name="Huang E.J."/>
            <person name="Li L.F."/>
            <person name="Wei W."/>
            <person name="Gao Y.C."/>
            <person name="Liu J.Z."/>
            <person name="Shao H.Z."/>
            <person name="Wang X."/>
            <person name="Wang C.C."/>
            <person name="Yang T.C."/>
            <person name="Huo Q.B."/>
            <person name="Li W."/>
            <person name="Chen H.Y."/>
            <person name="Chen S.E."/>
            <person name="Zhou L.G."/>
            <person name="Ni X.B."/>
            <person name="Tian J.H."/>
            <person name="Sheng Y."/>
            <person name="Liu T."/>
            <person name="Pan Y.S."/>
            <person name="Xia L.Y."/>
            <person name="Li J."/>
            <person name="Zhao F."/>
            <person name="Cao W.C."/>
        </authorList>
    </citation>
    <scope>NUCLEOTIDE SEQUENCE</scope>
    <source>
        <strain evidence="5">Rmic-2018</strain>
    </source>
</reference>
<feature type="disulfide bond" evidence="2">
    <location>
        <begin position="332"/>
        <end position="369"/>
    </location>
</feature>
<evidence type="ECO:0000313" key="6">
    <source>
        <dbReference type="Proteomes" id="UP000821866"/>
    </source>
</evidence>
<reference evidence="5" key="2">
    <citation type="submission" date="2021-09" db="EMBL/GenBank/DDBJ databases">
        <authorList>
            <person name="Jia N."/>
            <person name="Wang J."/>
            <person name="Shi W."/>
            <person name="Du L."/>
            <person name="Sun Y."/>
            <person name="Zhan W."/>
            <person name="Jiang J."/>
            <person name="Wang Q."/>
            <person name="Zhang B."/>
            <person name="Ji P."/>
            <person name="Sakyi L.B."/>
            <person name="Cui X."/>
            <person name="Yuan T."/>
            <person name="Jiang B."/>
            <person name="Yang W."/>
            <person name="Lam T.T.-Y."/>
            <person name="Chang Q."/>
            <person name="Ding S."/>
            <person name="Wang X."/>
            <person name="Zhu J."/>
            <person name="Ruan X."/>
            <person name="Zhao L."/>
            <person name="Wei J."/>
            <person name="Que T."/>
            <person name="Du C."/>
            <person name="Cheng J."/>
            <person name="Dai P."/>
            <person name="Han X."/>
            <person name="Huang E."/>
            <person name="Gao Y."/>
            <person name="Liu J."/>
            <person name="Shao H."/>
            <person name="Ye R."/>
            <person name="Li L."/>
            <person name="Wei W."/>
            <person name="Wang X."/>
            <person name="Wang C."/>
            <person name="Huo Q."/>
            <person name="Li W."/>
            <person name="Guo W."/>
            <person name="Chen H."/>
            <person name="Chen S."/>
            <person name="Zhou L."/>
            <person name="Zhou L."/>
            <person name="Ni X."/>
            <person name="Tian J."/>
            <person name="Zhou Y."/>
            <person name="Sheng Y."/>
            <person name="Liu T."/>
            <person name="Pan Y."/>
            <person name="Xia L."/>
            <person name="Li J."/>
            <person name="Zhao F."/>
            <person name="Cao W."/>
        </authorList>
    </citation>
    <scope>NUCLEOTIDE SEQUENCE</scope>
    <source>
        <strain evidence="5">Rmic-2018</strain>
        <tissue evidence="5">Larvae</tissue>
    </source>
</reference>
<dbReference type="Pfam" id="PF00026">
    <property type="entry name" value="Asp"/>
    <property type="match status" value="1"/>
</dbReference>
<evidence type="ECO:0000256" key="1">
    <source>
        <dbReference type="ARBA" id="ARBA00007447"/>
    </source>
</evidence>
<dbReference type="InterPro" id="IPR033121">
    <property type="entry name" value="PEPTIDASE_A1"/>
</dbReference>
<comment type="similarity">
    <text evidence="1 3">Belongs to the peptidase A1 family.</text>
</comment>
<feature type="disulfide bond" evidence="2">
    <location>
        <begin position="289"/>
        <end position="293"/>
    </location>
</feature>
<dbReference type="PRINTS" id="PR00792">
    <property type="entry name" value="PEPSIN"/>
</dbReference>
<dbReference type="GO" id="GO:0005764">
    <property type="term" value="C:lysosome"/>
    <property type="evidence" value="ECO:0007669"/>
    <property type="project" value="TreeGrafter"/>
</dbReference>
<keyword evidence="2" id="KW-1015">Disulfide bond</keyword>